<dbReference type="AlphaFoldDB" id="A0A845AIM2"/>
<dbReference type="Proteomes" id="UP000439780">
    <property type="component" value="Unassembled WGS sequence"/>
</dbReference>
<proteinExistence type="predicted"/>
<dbReference type="InterPro" id="IPR009593">
    <property type="entry name" value="DUF1203"/>
</dbReference>
<sequence>MDQEQRAANLAELVTATSDTGFPCRVSLEDAAQGEAVMLLHHVSNDVARPFRMAHAIYVRQEAKRSVPWTDRVPPMLDRRSIGLRAFDGEGMMRKAMLAAPGEGDGVIRALFADDSIAYIHAHNAAYGCFLAAVERHHD</sequence>
<reference evidence="1 2" key="1">
    <citation type="submission" date="2019-12" db="EMBL/GenBank/DDBJ databases">
        <title>Genomic-based taxomic classification of the family Erythrobacteraceae.</title>
        <authorList>
            <person name="Xu L."/>
        </authorList>
    </citation>
    <scope>NUCLEOTIDE SEQUENCE [LARGE SCALE GENOMIC DNA]</scope>
    <source>
        <strain evidence="1 2">KEMB 9005-328</strain>
    </source>
</reference>
<organism evidence="1 2">
    <name type="scientific">Qipengyuania algicida</name>
    <dbReference type="NCBI Taxonomy" id="1836209"/>
    <lineage>
        <taxon>Bacteria</taxon>
        <taxon>Pseudomonadati</taxon>
        <taxon>Pseudomonadota</taxon>
        <taxon>Alphaproteobacteria</taxon>
        <taxon>Sphingomonadales</taxon>
        <taxon>Erythrobacteraceae</taxon>
        <taxon>Qipengyuania</taxon>
    </lineage>
</organism>
<protein>
    <submittedName>
        <fullName evidence="1">DUF1203 domain-containing protein</fullName>
    </submittedName>
</protein>
<evidence type="ECO:0000313" key="2">
    <source>
        <dbReference type="Proteomes" id="UP000439780"/>
    </source>
</evidence>
<dbReference type="EMBL" id="WTYA01000005">
    <property type="protein sequence ID" value="MXP28761.1"/>
    <property type="molecule type" value="Genomic_DNA"/>
</dbReference>
<dbReference type="OrthoDB" id="5953307at2"/>
<name>A0A845AIM2_9SPHN</name>
<accession>A0A845AIM2</accession>
<evidence type="ECO:0000313" key="1">
    <source>
        <dbReference type="EMBL" id="MXP28761.1"/>
    </source>
</evidence>
<dbReference type="Pfam" id="PF06718">
    <property type="entry name" value="DUF1203"/>
    <property type="match status" value="1"/>
</dbReference>
<comment type="caution">
    <text evidence="1">The sequence shown here is derived from an EMBL/GenBank/DDBJ whole genome shotgun (WGS) entry which is preliminary data.</text>
</comment>
<gene>
    <name evidence="1" type="ORF">GRI58_07995</name>
</gene>
<keyword evidence="2" id="KW-1185">Reference proteome</keyword>